<sequence length="121" mass="12989">MPHKGAPSSPLRKLSFSPTKLPCDMGSSCFGKAVRAQGGNKSTHDFAPAFDPQSERATPGSRESRFRFLPPHLCPPDTAWARCTARLDRTGPHCTTPMCTKAAEGLQGLHSGHGRATTDFP</sequence>
<organism evidence="2">
    <name type="scientific">Eutreptiella gymnastica</name>
    <dbReference type="NCBI Taxonomy" id="73025"/>
    <lineage>
        <taxon>Eukaryota</taxon>
        <taxon>Discoba</taxon>
        <taxon>Euglenozoa</taxon>
        <taxon>Euglenida</taxon>
        <taxon>Spirocuta</taxon>
        <taxon>Euglenophyceae</taxon>
        <taxon>Eutreptiales</taxon>
        <taxon>Eutreptiaceae</taxon>
        <taxon>Eutreptiella</taxon>
    </lineage>
</organism>
<protein>
    <submittedName>
        <fullName evidence="2">Uncharacterized protein</fullName>
    </submittedName>
</protein>
<gene>
    <name evidence="2" type="ORF">EGYM00163_LOCUS23173</name>
</gene>
<evidence type="ECO:0000256" key="1">
    <source>
        <dbReference type="SAM" id="MobiDB-lite"/>
    </source>
</evidence>
<proteinExistence type="predicted"/>
<reference evidence="2" key="1">
    <citation type="submission" date="2021-01" db="EMBL/GenBank/DDBJ databases">
        <authorList>
            <person name="Corre E."/>
            <person name="Pelletier E."/>
            <person name="Niang G."/>
            <person name="Scheremetjew M."/>
            <person name="Finn R."/>
            <person name="Kale V."/>
            <person name="Holt S."/>
            <person name="Cochrane G."/>
            <person name="Meng A."/>
            <person name="Brown T."/>
            <person name="Cohen L."/>
        </authorList>
    </citation>
    <scope>NUCLEOTIDE SEQUENCE</scope>
    <source>
        <strain evidence="2">CCMP1594</strain>
    </source>
</reference>
<accession>A0A7S4D0D6</accession>
<name>A0A7S4D0D6_9EUGL</name>
<dbReference type="AlphaFoldDB" id="A0A7S4D0D6"/>
<feature type="region of interest" description="Disordered" evidence="1">
    <location>
        <begin position="34"/>
        <end position="68"/>
    </location>
</feature>
<dbReference type="EMBL" id="HBJA01065734">
    <property type="protein sequence ID" value="CAE0812023.1"/>
    <property type="molecule type" value="Transcribed_RNA"/>
</dbReference>
<evidence type="ECO:0000313" key="2">
    <source>
        <dbReference type="EMBL" id="CAE0812023.1"/>
    </source>
</evidence>